<evidence type="ECO:0000313" key="4">
    <source>
        <dbReference type="EnsemblPlants" id="Ma08_p09630.3"/>
    </source>
</evidence>
<dbReference type="OMA" id="MVMASFT"/>
<dbReference type="Gramene" id="Ma08_t09630.3">
    <property type="protein sequence ID" value="Ma08_p09630.3"/>
    <property type="gene ID" value="Ma08_g09630"/>
</dbReference>
<feature type="compositionally biased region" description="Acidic residues" evidence="1">
    <location>
        <begin position="140"/>
        <end position="152"/>
    </location>
</feature>
<keyword evidence="2" id="KW-0732">Signal</keyword>
<dbReference type="Proteomes" id="UP000012960">
    <property type="component" value="Unplaced"/>
</dbReference>
<dbReference type="Gramene" id="Ma08_t09630.2">
    <property type="protein sequence ID" value="Ma08_p09630.2"/>
    <property type="gene ID" value="Ma08_g09630"/>
</dbReference>
<reference evidence="4" key="2">
    <citation type="submission" date="2021-05" db="UniProtKB">
        <authorList>
            <consortium name="EnsemblPlants"/>
        </authorList>
    </citation>
    <scope>IDENTIFICATION</scope>
    <source>
        <strain evidence="4">subsp. malaccensis</strain>
    </source>
</reference>
<dbReference type="InParanoid" id="A0A804K4S0"/>
<evidence type="ECO:0000313" key="5">
    <source>
        <dbReference type="Proteomes" id="UP000012960"/>
    </source>
</evidence>
<dbReference type="PANTHER" id="PTHR37753">
    <property type="entry name" value="OS01G0940600 PROTEIN"/>
    <property type="match status" value="1"/>
</dbReference>
<organism evidence="4 5">
    <name type="scientific">Musa acuminata subsp. malaccensis</name>
    <name type="common">Wild banana</name>
    <name type="synonym">Musa malaccensis</name>
    <dbReference type="NCBI Taxonomy" id="214687"/>
    <lineage>
        <taxon>Eukaryota</taxon>
        <taxon>Viridiplantae</taxon>
        <taxon>Streptophyta</taxon>
        <taxon>Embryophyta</taxon>
        <taxon>Tracheophyta</taxon>
        <taxon>Spermatophyta</taxon>
        <taxon>Magnoliopsida</taxon>
        <taxon>Liliopsida</taxon>
        <taxon>Zingiberales</taxon>
        <taxon>Musaceae</taxon>
        <taxon>Musa</taxon>
    </lineage>
</organism>
<dbReference type="EnsemblPlants" id="Ma08_t09630.2">
    <property type="protein sequence ID" value="Ma08_p09630.2"/>
    <property type="gene ID" value="Ma08_g09630"/>
</dbReference>
<sequence>MASCLITLLTPMVPTSSSPPSPGLCKPHAAAHATNFFPVLSSPRALSSAFRGHHHFRGNGTMRRRRRRLVVRAGPPSTNSLIFAFVLPLSLLLGTIFTAARVADRLDEKYLEELAMNKAIMEEKEAEEDDSDKDGKVAAEEDESILPDEEEGVAAVPRVRNRPKREAQL</sequence>
<dbReference type="PANTHER" id="PTHR37753:SF1">
    <property type="entry name" value="OS01G0940600 PROTEIN"/>
    <property type="match status" value="1"/>
</dbReference>
<keyword evidence="5" id="KW-1185">Reference proteome</keyword>
<feature type="signal peptide" evidence="2">
    <location>
        <begin position="1"/>
        <end position="17"/>
    </location>
</feature>
<dbReference type="EnsemblPlants" id="Ma08_t09630.3">
    <property type="protein sequence ID" value="Ma08_p09630.3"/>
    <property type="gene ID" value="Ma08_g09630"/>
</dbReference>
<proteinExistence type="predicted"/>
<dbReference type="EMBL" id="HG996472">
    <property type="protein sequence ID" value="CAG1831067.1"/>
    <property type="molecule type" value="Genomic_DNA"/>
</dbReference>
<reference evidence="3" key="1">
    <citation type="submission" date="2021-03" db="EMBL/GenBank/DDBJ databases">
        <authorList>
            <consortium name="Genoscope - CEA"/>
            <person name="William W."/>
        </authorList>
    </citation>
    <scope>NUCLEOTIDE SEQUENCE</scope>
    <source>
        <strain evidence="3">Doubled-haploid Pahang</strain>
    </source>
</reference>
<feature type="chain" id="PRO_5033923503" evidence="2">
    <location>
        <begin position="18"/>
        <end position="169"/>
    </location>
</feature>
<dbReference type="FunCoup" id="A0A804K4S0">
    <property type="interactions" value="2963"/>
</dbReference>
<dbReference type="EnsemblPlants" id="Ma08_t09630.1">
    <property type="protein sequence ID" value="Ma08_p09630.1"/>
    <property type="gene ID" value="Ma08_g09630"/>
</dbReference>
<dbReference type="OrthoDB" id="786736at2759"/>
<evidence type="ECO:0000313" key="3">
    <source>
        <dbReference type="EMBL" id="CAG1831067.1"/>
    </source>
</evidence>
<dbReference type="KEGG" id="mus:103993400"/>
<feature type="region of interest" description="Disordered" evidence="1">
    <location>
        <begin position="121"/>
        <end position="169"/>
    </location>
</feature>
<dbReference type="AlphaFoldDB" id="A0A804K4S0"/>
<name>A0A804K4S0_MUSAM</name>
<accession>A0A804K4S0</accession>
<dbReference type="Gramene" id="Ma08_t09630.1">
    <property type="protein sequence ID" value="Ma08_p09630.1"/>
    <property type="gene ID" value="Ma08_g09630"/>
</dbReference>
<gene>
    <name evidence="3" type="ORF">GSMUA_343210.1</name>
</gene>
<evidence type="ECO:0000256" key="2">
    <source>
        <dbReference type="SAM" id="SignalP"/>
    </source>
</evidence>
<evidence type="ECO:0000256" key="1">
    <source>
        <dbReference type="SAM" id="MobiDB-lite"/>
    </source>
</evidence>
<protein>
    <submittedName>
        <fullName evidence="3">(wild Malaysian banana) hypothetical protein</fullName>
    </submittedName>
</protein>